<organism evidence="5 6">
    <name type="scientific">Micractinium conductrix</name>
    <dbReference type="NCBI Taxonomy" id="554055"/>
    <lineage>
        <taxon>Eukaryota</taxon>
        <taxon>Viridiplantae</taxon>
        <taxon>Chlorophyta</taxon>
        <taxon>core chlorophytes</taxon>
        <taxon>Trebouxiophyceae</taxon>
        <taxon>Chlorellales</taxon>
        <taxon>Chlorellaceae</taxon>
        <taxon>Chlorella clade</taxon>
        <taxon>Micractinium</taxon>
    </lineage>
</organism>
<dbReference type="InterPro" id="IPR011990">
    <property type="entry name" value="TPR-like_helical_dom_sf"/>
</dbReference>
<dbReference type="OrthoDB" id="2423701at2759"/>
<dbReference type="GO" id="GO:0032259">
    <property type="term" value="P:methylation"/>
    <property type="evidence" value="ECO:0007669"/>
    <property type="project" value="UniProtKB-KW"/>
</dbReference>
<comment type="caution">
    <text evidence="5">The sequence shown here is derived from an EMBL/GenBank/DDBJ whole genome shotgun (WGS) entry which is preliminary data.</text>
</comment>
<feature type="region of interest" description="Disordered" evidence="4">
    <location>
        <begin position="508"/>
        <end position="547"/>
    </location>
</feature>
<keyword evidence="2" id="KW-0802">TPR repeat</keyword>
<feature type="repeat" description="TPR" evidence="2">
    <location>
        <begin position="114"/>
        <end position="147"/>
    </location>
</feature>
<dbReference type="EMBL" id="LHPF02000040">
    <property type="protein sequence ID" value="PSC68184.1"/>
    <property type="molecule type" value="Genomic_DNA"/>
</dbReference>
<dbReference type="Pfam" id="PF13489">
    <property type="entry name" value="Methyltransf_23"/>
    <property type="match status" value="1"/>
</dbReference>
<reference evidence="5 6" key="1">
    <citation type="journal article" date="2018" name="Plant J.">
        <title>Genome sequences of Chlorella sorokiniana UTEX 1602 and Micractinium conductrix SAG 241.80: implications to maltose excretion by a green alga.</title>
        <authorList>
            <person name="Arriola M.B."/>
            <person name="Velmurugan N."/>
            <person name="Zhang Y."/>
            <person name="Plunkett M.H."/>
            <person name="Hondzo H."/>
            <person name="Barney B.M."/>
        </authorList>
    </citation>
    <scope>NUCLEOTIDE SEQUENCE [LARGE SCALE GENOMIC DNA]</scope>
    <source>
        <strain evidence="5 6">SAG 241.80</strain>
    </source>
</reference>
<evidence type="ECO:0000313" key="5">
    <source>
        <dbReference type="EMBL" id="PSC68184.1"/>
    </source>
</evidence>
<feature type="compositionally biased region" description="Low complexity" evidence="4">
    <location>
        <begin position="508"/>
        <end position="528"/>
    </location>
</feature>
<keyword evidence="1 3" id="KW-0949">S-adenosyl-L-methionine</keyword>
<feature type="compositionally biased region" description="Low complexity" evidence="4">
    <location>
        <begin position="1021"/>
        <end position="1039"/>
    </location>
</feature>
<sequence length="1370" mass="142907">MTAARMPQAPALDPTLPSPEQQAAIEAAMGGVSLQDTDPALLDFLVQRCRQAGNAAFKEKRYKEAVQMYSQALAGAPKDAALYANRSAAYLSLGLYEQAAWDGRKAAALRPGWAKAHYRLGCALLALSSWGAAAAALQRALELEPGSGDVAARLKEAEERAGAEAAARTAQAATERRALAVKLRAARRADHRLVQLNQFKQAMAGPEWELDDLEWRPTFLPAMRLKPVRPEAAFADPRARLLASYLSALADLAAPKTALRMLEDVPRLLAFQQGIQAALAAQPPDTHVLVLGSGGGLLSLVAAGAGAGSVTAVERSRMLYRMAKQVLESNCSRGGAEGEAAARVSLLDRRLQAVGVAGEAPAPDVLRARQEREAAGAAAAALGTAAAALAEDDGGALLARRASLLVTDLLDHSVLGLGLLPALDYAAERLLAPGAAVVPSRVRVMGALLELRVGQVSGFDLSALNVYWWHPGTERLDLGRMPHRCLSAPFEVHGLDLQARLAARQAASSGDAAAGSSSSSSSSSPTEGSGSGGDASTEGSAKAGSNGGCAAAWELDTEVEVAVTADGECNAIVLWMEVHAGEEPGAVVTSWGGASGSPACGSSSSSSIGSSEGSSEGGGTTPPCLPAPAVASSWEQGVQYVDVQAVKAGATVSLRVRHDAGQYVVTSKPPQCRPRHALAPRWHFDMVLDQQRNDAYEQAISRAVAAKRAAGCRHVLALDVGAGSGLLSMMAARAGADEVVAAEISQHMCDAGEVTVLANGYLGKITMLDRDARRLDVLRKPDGTPPDLPRRADLLVYEVFDSGCIGEGVLHLVTAARAKLLAADAAMVPIAARVFCQPIQLRVGDVLGWDASQANRWRWRPDYEGMELGRCRDRWVPLAEPVEVFSFDFQNAAAHMTPEEAVLDLRFTAGGVFNAVAMWFDLQLDEETTLSTSPYYSDKGLTWQQAVQWMPEVAVAPGQHLALTARHDTYSISYALPPGMEAAAPDGSTVGDIIELSSTSGSDGGGGGGQPAGGSSGGEPAGSSSAAGGSGSSVPGTPGQPRRTSVPVSDPAWQAAFERLHGLNSQLVKACVQNPLEYRAVAQAALRLASRPHDLGVDAQQAAEFCRPSTSKERHQHDVARLSRRQQLLLSGSALLTAPLAAPLVAAAADSTRQQQRVAEIERAYDSYAATYDEIDGGAAAEQLGFPVLRQELLAAARGDVLETGVGTGLNLPLYQPSALTSLTGVDLSGGMLARAAARADALRLGEAVPLRLAQADVAALGEALEGRTFDTVVDTFSLCVFPDPAAAIRSMAACLRPGGTLLLLEHSRSGIGPLGWYQDVTAPAVAATGKGCRWNDDVPSLVEAAGLRVQRAEPHLGGLILSLTAVKPA</sequence>
<accession>A0A2P6V2B2</accession>
<dbReference type="InterPro" id="IPR019734">
    <property type="entry name" value="TPR_rpt"/>
</dbReference>
<dbReference type="InterPro" id="IPR025799">
    <property type="entry name" value="Arg_MeTrfase"/>
</dbReference>
<dbReference type="SUPFAM" id="SSF53335">
    <property type="entry name" value="S-adenosyl-L-methionine-dependent methyltransferases"/>
    <property type="match status" value="3"/>
</dbReference>
<dbReference type="GO" id="GO:0042054">
    <property type="term" value="F:histone methyltransferase activity"/>
    <property type="evidence" value="ECO:0007669"/>
    <property type="project" value="TreeGrafter"/>
</dbReference>
<dbReference type="Gene3D" id="1.25.40.10">
    <property type="entry name" value="Tetratricopeptide repeat domain"/>
    <property type="match status" value="1"/>
</dbReference>
<feature type="repeat" description="TPR" evidence="2">
    <location>
        <begin position="46"/>
        <end position="79"/>
    </location>
</feature>
<dbReference type="PROSITE" id="PS51678">
    <property type="entry name" value="SAM_MT_PRMT"/>
    <property type="match status" value="1"/>
</dbReference>
<dbReference type="GO" id="GO:0016274">
    <property type="term" value="F:protein-arginine N-methyltransferase activity"/>
    <property type="evidence" value="ECO:0007669"/>
    <property type="project" value="InterPro"/>
</dbReference>
<dbReference type="Gene3D" id="2.70.160.11">
    <property type="entry name" value="Hnrnp arginine n-methyltransferase1"/>
    <property type="match status" value="2"/>
</dbReference>
<feature type="region of interest" description="Disordered" evidence="4">
    <location>
        <begin position="985"/>
        <end position="1048"/>
    </location>
</feature>
<evidence type="ECO:0000256" key="4">
    <source>
        <dbReference type="SAM" id="MobiDB-lite"/>
    </source>
</evidence>
<evidence type="ECO:0000256" key="2">
    <source>
        <dbReference type="PROSITE-ProRule" id="PRU00339"/>
    </source>
</evidence>
<proteinExistence type="predicted"/>
<feature type="region of interest" description="Disordered" evidence="4">
    <location>
        <begin position="589"/>
        <end position="628"/>
    </location>
</feature>
<evidence type="ECO:0000256" key="3">
    <source>
        <dbReference type="PROSITE-ProRule" id="PRU01015"/>
    </source>
</evidence>
<dbReference type="STRING" id="554055.A0A2P6V2B2"/>
<dbReference type="InterPro" id="IPR029063">
    <property type="entry name" value="SAM-dependent_MTases_sf"/>
</dbReference>
<evidence type="ECO:0000256" key="1">
    <source>
        <dbReference type="ARBA" id="ARBA00022691"/>
    </source>
</evidence>
<keyword evidence="3" id="KW-0808">Transferase</keyword>
<keyword evidence="6" id="KW-1185">Reference proteome</keyword>
<evidence type="ECO:0000313" key="6">
    <source>
        <dbReference type="Proteomes" id="UP000239649"/>
    </source>
</evidence>
<dbReference type="Gene3D" id="3.40.50.150">
    <property type="entry name" value="Vaccinia Virus protein VP39"/>
    <property type="match status" value="3"/>
</dbReference>
<dbReference type="PROSITE" id="PS50005">
    <property type="entry name" value="TPR"/>
    <property type="match status" value="2"/>
</dbReference>
<gene>
    <name evidence="5" type="ORF">C2E20_8159</name>
</gene>
<dbReference type="PANTHER" id="PTHR11006">
    <property type="entry name" value="PROTEIN ARGININE N-METHYLTRANSFERASE"/>
    <property type="match status" value="1"/>
</dbReference>
<feature type="compositionally biased region" description="Gly residues" evidence="4">
    <location>
        <begin position="1002"/>
        <end position="1020"/>
    </location>
</feature>
<keyword evidence="3 5" id="KW-0489">Methyltransferase</keyword>
<protein>
    <submittedName>
        <fullName evidence="5">Arginine methyltransferase</fullName>
    </submittedName>
</protein>
<dbReference type="Proteomes" id="UP000239649">
    <property type="component" value="Unassembled WGS sequence"/>
</dbReference>
<dbReference type="SUPFAM" id="SSF48452">
    <property type="entry name" value="TPR-like"/>
    <property type="match status" value="1"/>
</dbReference>
<dbReference type="CDD" id="cd02440">
    <property type="entry name" value="AdoMet_MTases"/>
    <property type="match status" value="2"/>
</dbReference>
<name>A0A2P6V2B2_9CHLO</name>
<dbReference type="SMART" id="SM00028">
    <property type="entry name" value="TPR"/>
    <property type="match status" value="3"/>
</dbReference>
<feature type="compositionally biased region" description="Low complexity" evidence="4">
    <location>
        <begin position="590"/>
        <end position="614"/>
    </location>
</feature>
<dbReference type="PANTHER" id="PTHR11006:SF4">
    <property type="entry name" value="PROTEIN ARGININE N-METHYLTRANSFERASE 7"/>
    <property type="match status" value="1"/>
</dbReference>